<evidence type="ECO:0000256" key="2">
    <source>
        <dbReference type="ARBA" id="ARBA00022598"/>
    </source>
</evidence>
<dbReference type="GO" id="GO:0004467">
    <property type="term" value="F:long-chain fatty acid-CoA ligase activity"/>
    <property type="evidence" value="ECO:0007669"/>
    <property type="project" value="TreeGrafter"/>
</dbReference>
<dbReference type="GO" id="GO:0009898">
    <property type="term" value="C:cytoplasmic side of plasma membrane"/>
    <property type="evidence" value="ECO:0007669"/>
    <property type="project" value="TreeGrafter"/>
</dbReference>
<feature type="domain" description="AMP-dependent synthetase/ligase" evidence="3">
    <location>
        <begin position="54"/>
        <end position="427"/>
    </location>
</feature>
<proteinExistence type="inferred from homology"/>
<evidence type="ECO:0000259" key="3">
    <source>
        <dbReference type="Pfam" id="PF00501"/>
    </source>
</evidence>
<organism evidence="5 6">
    <name type="scientific">Pleurostoma richardsiae</name>
    <dbReference type="NCBI Taxonomy" id="41990"/>
    <lineage>
        <taxon>Eukaryota</taxon>
        <taxon>Fungi</taxon>
        <taxon>Dikarya</taxon>
        <taxon>Ascomycota</taxon>
        <taxon>Pezizomycotina</taxon>
        <taxon>Sordariomycetes</taxon>
        <taxon>Sordariomycetidae</taxon>
        <taxon>Calosphaeriales</taxon>
        <taxon>Pleurostomataceae</taxon>
        <taxon>Pleurostoma</taxon>
    </lineage>
</organism>
<dbReference type="InterPro" id="IPR020845">
    <property type="entry name" value="AMP-binding_CS"/>
</dbReference>
<dbReference type="PROSITE" id="PS00455">
    <property type="entry name" value="AMP_BINDING"/>
    <property type="match status" value="1"/>
</dbReference>
<dbReference type="GO" id="GO:0005324">
    <property type="term" value="F:long-chain fatty acid transmembrane transporter activity"/>
    <property type="evidence" value="ECO:0007669"/>
    <property type="project" value="TreeGrafter"/>
</dbReference>
<dbReference type="Pfam" id="PF00501">
    <property type="entry name" value="AMP-binding"/>
    <property type="match status" value="1"/>
</dbReference>
<dbReference type="InterPro" id="IPR042099">
    <property type="entry name" value="ANL_N_sf"/>
</dbReference>
<reference evidence="5" key="1">
    <citation type="submission" date="2022-07" db="EMBL/GenBank/DDBJ databases">
        <title>Fungi with potential for degradation of polypropylene.</title>
        <authorList>
            <person name="Gostincar C."/>
        </authorList>
    </citation>
    <scope>NUCLEOTIDE SEQUENCE</scope>
    <source>
        <strain evidence="5">EXF-13308</strain>
    </source>
</reference>
<protein>
    <submittedName>
        <fullName evidence="5">Fatty acid transporter</fullName>
    </submittedName>
</protein>
<evidence type="ECO:0000259" key="4">
    <source>
        <dbReference type="Pfam" id="PF13193"/>
    </source>
</evidence>
<dbReference type="InterPro" id="IPR045851">
    <property type="entry name" value="AMP-bd_C_sf"/>
</dbReference>
<dbReference type="InterPro" id="IPR000873">
    <property type="entry name" value="AMP-dep_synth/lig_dom"/>
</dbReference>
<feature type="domain" description="AMP-binding enzyme C-terminal" evidence="4">
    <location>
        <begin position="485"/>
        <end position="563"/>
    </location>
</feature>
<gene>
    <name evidence="5" type="ORF">NKR23_g2976</name>
</gene>
<evidence type="ECO:0000256" key="1">
    <source>
        <dbReference type="ARBA" id="ARBA00006432"/>
    </source>
</evidence>
<dbReference type="Pfam" id="PF13193">
    <property type="entry name" value="AMP-binding_C"/>
    <property type="match status" value="1"/>
</dbReference>
<dbReference type="GO" id="GO:0005777">
    <property type="term" value="C:peroxisome"/>
    <property type="evidence" value="ECO:0007669"/>
    <property type="project" value="TreeGrafter"/>
</dbReference>
<keyword evidence="6" id="KW-1185">Reference proteome</keyword>
<dbReference type="SUPFAM" id="SSF56801">
    <property type="entry name" value="Acetyl-CoA synthetase-like"/>
    <property type="match status" value="1"/>
</dbReference>
<name>A0AA38RWI9_9PEZI</name>
<dbReference type="Gene3D" id="3.40.50.12780">
    <property type="entry name" value="N-terminal domain of ligase-like"/>
    <property type="match status" value="1"/>
</dbReference>
<comment type="caution">
    <text evidence="5">The sequence shown here is derived from an EMBL/GenBank/DDBJ whole genome shotgun (WGS) entry which is preliminary data.</text>
</comment>
<dbReference type="GO" id="GO:0044539">
    <property type="term" value="P:long-chain fatty acid import into cell"/>
    <property type="evidence" value="ECO:0007669"/>
    <property type="project" value="TreeGrafter"/>
</dbReference>
<evidence type="ECO:0000313" key="6">
    <source>
        <dbReference type="Proteomes" id="UP001174694"/>
    </source>
</evidence>
<comment type="similarity">
    <text evidence="1">Belongs to the ATP-dependent AMP-binding enzyme family.</text>
</comment>
<evidence type="ECO:0000313" key="5">
    <source>
        <dbReference type="EMBL" id="KAJ9151950.1"/>
    </source>
</evidence>
<dbReference type="Proteomes" id="UP001174694">
    <property type="component" value="Unassembled WGS sequence"/>
</dbReference>
<dbReference type="InterPro" id="IPR025110">
    <property type="entry name" value="AMP-bd_C"/>
</dbReference>
<sequence length="615" mass="68254">MALVTAAAAASLAYLDAKLSLGKDIKTLRIQQQKTRHLIQAVRSNRVSLYYLVEAAANRRGDKEAIWSRAGTLSWNDTLARSNMFAQWFLLQGVRPGDFVAFFMMNSPDFICAWVGLLAIGAAPAMVNYHLNSQALVHCLDISTATLILADGSSEALTRLENLGSKYRVANVADVRNDITSLEPKRPSDDLRNGVTGDSPMALFYTSGTTGMPKACALPTFVGFMSGIGSTIGANIVNGSDERYYNCMPYYHGTGGISVLGQLMNGTTICVAPKFSVSTFWDDIRDSGATWFVYVGETLRYLLAAPPSPRDKDHNVHTCYGNGLRPDVWKRFRDRFGIVTINELFNSSEAMLSLDNPCRGDFLAHAVGHEGFLLRWKNHDTYIPVAVNPDTGEILRDPETGFARRVPYEVGGEILVALGEGRQFRGYFNNPVATAKKIVCDVFRKGDRYYRTGDALRRDSDGRWFFMDRLGDTFRWKGENVSTAEVSEVLGKYPGVVEANVYGVELPGHDGKAGAAALLIEPDHKPKFCYKTFLRHARTHLPKYAVPLFLRHVNVVPSMHNNKQNKVPLKQEGVDPAKVQNGDEIYWVESFGKGASYVPFTKKDWDNLCIGRARL</sequence>
<dbReference type="PANTHER" id="PTHR43107">
    <property type="entry name" value="LONG-CHAIN FATTY ACID TRANSPORT PROTEIN"/>
    <property type="match status" value="1"/>
</dbReference>
<dbReference type="Gene3D" id="3.30.300.30">
    <property type="match status" value="1"/>
</dbReference>
<accession>A0AA38RWI9</accession>
<keyword evidence="2" id="KW-0436">Ligase</keyword>
<dbReference type="EMBL" id="JANBVO010000005">
    <property type="protein sequence ID" value="KAJ9151950.1"/>
    <property type="molecule type" value="Genomic_DNA"/>
</dbReference>
<dbReference type="GO" id="GO:0005811">
    <property type="term" value="C:lipid droplet"/>
    <property type="evidence" value="ECO:0007669"/>
    <property type="project" value="TreeGrafter"/>
</dbReference>
<dbReference type="AlphaFoldDB" id="A0AA38RWI9"/>
<dbReference type="PANTHER" id="PTHR43107:SF6">
    <property type="entry name" value="ACYL-COA SYNTHETASE FAMILY PROTEIN (CEFD1), PUTATIVE (AFU_ORTHOLOGUE AFUA_6G03630)-RELATED"/>
    <property type="match status" value="1"/>
</dbReference>